<feature type="transmembrane region" description="Helical" evidence="1">
    <location>
        <begin position="319"/>
        <end position="343"/>
    </location>
</feature>
<accession>A0ABP8KIY0</accession>
<dbReference type="Pfam" id="PF26629">
    <property type="entry name" value="GT2_TM_C"/>
    <property type="match status" value="1"/>
</dbReference>
<protein>
    <submittedName>
        <fullName evidence="4">Glycosyltransferase</fullName>
    </submittedName>
</protein>
<evidence type="ECO:0000259" key="2">
    <source>
        <dbReference type="Pfam" id="PF00535"/>
    </source>
</evidence>
<dbReference type="PANTHER" id="PTHR48090">
    <property type="entry name" value="UNDECAPRENYL-PHOSPHATE 4-DEOXY-4-FORMAMIDO-L-ARABINOSE TRANSFERASE-RELATED"/>
    <property type="match status" value="1"/>
</dbReference>
<feature type="domain" description="Glycosyltransferase 2-like" evidence="2">
    <location>
        <begin position="14"/>
        <end position="173"/>
    </location>
</feature>
<comment type="caution">
    <text evidence="4">The sequence shown here is derived from an EMBL/GenBank/DDBJ whole genome shotgun (WGS) entry which is preliminary data.</text>
</comment>
<feature type="transmembrane region" description="Helical" evidence="1">
    <location>
        <begin position="238"/>
        <end position="263"/>
    </location>
</feature>
<proteinExistence type="predicted"/>
<dbReference type="RefSeq" id="WP_345268464.1">
    <property type="nucleotide sequence ID" value="NZ_BAABHB010000005.1"/>
</dbReference>
<dbReference type="InterPro" id="IPR050256">
    <property type="entry name" value="Glycosyltransferase_2"/>
</dbReference>
<dbReference type="Proteomes" id="UP001500936">
    <property type="component" value="Unassembled WGS sequence"/>
</dbReference>
<dbReference type="Pfam" id="PF00535">
    <property type="entry name" value="Glycos_transf_2"/>
    <property type="match status" value="1"/>
</dbReference>
<keyword evidence="5" id="KW-1185">Reference proteome</keyword>
<dbReference type="Gene3D" id="3.90.550.10">
    <property type="entry name" value="Spore Coat Polysaccharide Biosynthesis Protein SpsA, Chain A"/>
    <property type="match status" value="1"/>
</dbReference>
<dbReference type="SUPFAM" id="SSF53448">
    <property type="entry name" value="Nucleotide-diphospho-sugar transferases"/>
    <property type="match status" value="1"/>
</dbReference>
<organism evidence="4 5">
    <name type="scientific">Nibrella viscosa</name>
    <dbReference type="NCBI Taxonomy" id="1084524"/>
    <lineage>
        <taxon>Bacteria</taxon>
        <taxon>Pseudomonadati</taxon>
        <taxon>Bacteroidota</taxon>
        <taxon>Cytophagia</taxon>
        <taxon>Cytophagales</taxon>
        <taxon>Spirosomataceae</taxon>
        <taxon>Nibrella</taxon>
    </lineage>
</organism>
<gene>
    <name evidence="4" type="ORF">GCM10023187_29750</name>
</gene>
<keyword evidence="1" id="KW-0472">Membrane</keyword>
<sequence>MISELDRDFSVELSVVMPCLNEAETLAACIRQIKRTFEANHIPGEVIIADNGSTDGSVEIAVREGARVVPVSQRGYGSAIDGGVKSALGEYIIMGDADSSYNFEEIPVLLTQLRKGYELVMGNRFKGGVKKGAMPFLHRYLGNPVLSFFGRLFYNIPIGDFHCGLRGFNRKAYLTWGLKTTGMEFASEMVVKAALKKAHIAEVPVTLSPDGRSRPPHLRTWQDGWRHLQFLLIHSPRWLFAIPGFSLFVFGLILMVLVLPSPIQIGRFGLDVHTLLLGMTMVVAGFQALSLGIVSRIYAIKLGTKQPNNWTNFFTNGRIINTMIFLGAGLVLLGSFGFVYSFIRWEKQSFGGLDPSRMIRVLVPFMLSFLMGFQLIIVSFFISLVNLERINLVQQIVTPEANSSAESTVYS</sequence>
<evidence type="ECO:0000256" key="1">
    <source>
        <dbReference type="SAM" id="Phobius"/>
    </source>
</evidence>
<feature type="transmembrane region" description="Helical" evidence="1">
    <location>
        <begin position="275"/>
        <end position="298"/>
    </location>
</feature>
<evidence type="ECO:0000313" key="5">
    <source>
        <dbReference type="Proteomes" id="UP001500936"/>
    </source>
</evidence>
<dbReference type="CDD" id="cd04179">
    <property type="entry name" value="DPM_DPG-synthase_like"/>
    <property type="match status" value="1"/>
</dbReference>
<keyword evidence="1" id="KW-1133">Transmembrane helix</keyword>
<dbReference type="InterPro" id="IPR058718">
    <property type="entry name" value="Agl6_TM_C"/>
</dbReference>
<name>A0ABP8KIY0_9BACT</name>
<feature type="transmembrane region" description="Helical" evidence="1">
    <location>
        <begin position="363"/>
        <end position="385"/>
    </location>
</feature>
<dbReference type="InterPro" id="IPR001173">
    <property type="entry name" value="Glyco_trans_2-like"/>
</dbReference>
<dbReference type="EMBL" id="BAABHB010000005">
    <property type="protein sequence ID" value="GAA4408207.1"/>
    <property type="molecule type" value="Genomic_DNA"/>
</dbReference>
<evidence type="ECO:0000313" key="4">
    <source>
        <dbReference type="EMBL" id="GAA4408207.1"/>
    </source>
</evidence>
<feature type="domain" description="Low-salt glycan biosynthesis hexosyltransferase Agl6 C-terminal transmembrane region" evidence="3">
    <location>
        <begin position="294"/>
        <end position="385"/>
    </location>
</feature>
<reference evidence="5" key="1">
    <citation type="journal article" date="2019" name="Int. J. Syst. Evol. Microbiol.">
        <title>The Global Catalogue of Microorganisms (GCM) 10K type strain sequencing project: providing services to taxonomists for standard genome sequencing and annotation.</title>
        <authorList>
            <consortium name="The Broad Institute Genomics Platform"/>
            <consortium name="The Broad Institute Genome Sequencing Center for Infectious Disease"/>
            <person name="Wu L."/>
            <person name="Ma J."/>
        </authorList>
    </citation>
    <scope>NUCLEOTIDE SEQUENCE [LARGE SCALE GENOMIC DNA]</scope>
    <source>
        <strain evidence="5">JCM 17925</strain>
    </source>
</reference>
<dbReference type="PANTHER" id="PTHR48090:SF7">
    <property type="entry name" value="RFBJ PROTEIN"/>
    <property type="match status" value="1"/>
</dbReference>
<keyword evidence="1" id="KW-0812">Transmembrane</keyword>
<evidence type="ECO:0000259" key="3">
    <source>
        <dbReference type="Pfam" id="PF26629"/>
    </source>
</evidence>
<dbReference type="InterPro" id="IPR029044">
    <property type="entry name" value="Nucleotide-diphossugar_trans"/>
</dbReference>